<proteinExistence type="predicted"/>
<evidence type="ECO:0000313" key="1">
    <source>
        <dbReference type="EMBL" id="MFC0081860.1"/>
    </source>
</evidence>
<dbReference type="RefSeq" id="WP_248109052.1">
    <property type="nucleotide sequence ID" value="NZ_JAKHEX010000024.1"/>
</dbReference>
<gene>
    <name evidence="1" type="ORF">ACFFRE_06835</name>
</gene>
<reference evidence="1 2" key="1">
    <citation type="submission" date="2024-09" db="EMBL/GenBank/DDBJ databases">
        <authorList>
            <person name="Sun Q."/>
            <person name="Mori K."/>
        </authorList>
    </citation>
    <scope>NUCLEOTIDE SEQUENCE [LARGE SCALE GENOMIC DNA]</scope>
    <source>
        <strain evidence="1 2">JCM 15389</strain>
    </source>
</reference>
<dbReference type="EMBL" id="JBHLYQ010000053">
    <property type="protein sequence ID" value="MFC0081860.1"/>
    <property type="molecule type" value="Genomic_DNA"/>
</dbReference>
<name>A0ABV6C2D8_9ACTN</name>
<organism evidence="1 2">
    <name type="scientific">Aciditerrimonas ferrireducens</name>
    <dbReference type="NCBI Taxonomy" id="667306"/>
    <lineage>
        <taxon>Bacteria</taxon>
        <taxon>Bacillati</taxon>
        <taxon>Actinomycetota</taxon>
        <taxon>Acidimicrobiia</taxon>
        <taxon>Acidimicrobiales</taxon>
        <taxon>Acidimicrobiaceae</taxon>
        <taxon>Aciditerrimonas</taxon>
    </lineage>
</organism>
<dbReference type="Proteomes" id="UP001589788">
    <property type="component" value="Unassembled WGS sequence"/>
</dbReference>
<keyword evidence="2" id="KW-1185">Reference proteome</keyword>
<comment type="caution">
    <text evidence="1">The sequence shown here is derived from an EMBL/GenBank/DDBJ whole genome shotgun (WGS) entry which is preliminary data.</text>
</comment>
<evidence type="ECO:0008006" key="3">
    <source>
        <dbReference type="Google" id="ProtNLM"/>
    </source>
</evidence>
<sequence length="76" mass="8275">MGALIGFVVGYVMGTRAGREGFEELRRAWDTIVRSQEVRDMVSGGMAMGKDLLQQGRGLLAERIAPQGPGQLRRVA</sequence>
<accession>A0ABV6C2D8</accession>
<evidence type="ECO:0000313" key="2">
    <source>
        <dbReference type="Proteomes" id="UP001589788"/>
    </source>
</evidence>
<protein>
    <recommendedName>
        <fullName evidence="3">YtxH domain-containing protein</fullName>
    </recommendedName>
</protein>